<comment type="caution">
    <text evidence="1">The sequence shown here is derived from an EMBL/GenBank/DDBJ whole genome shotgun (WGS) entry which is preliminary data.</text>
</comment>
<dbReference type="EMBL" id="CALZ01000029">
    <property type="protein sequence ID" value="CCK82982.1"/>
    <property type="molecule type" value="Genomic_DNA"/>
</dbReference>
<protein>
    <submittedName>
        <fullName evidence="1">Uncharacterized protein</fullName>
    </submittedName>
</protein>
<dbReference type="AlphaFoldDB" id="K0NDS5"/>
<gene>
    <name evidence="1" type="ORF">BN146_01675</name>
</gene>
<reference evidence="1 2" key="1">
    <citation type="submission" date="2012-08" db="EMBL/GenBank/DDBJ databases">
        <title>Draft Genome Sequences of Lactobacillus equicursoris CIP 110162T, isolated from thoroughbred racehorse feces and Lactobacillus sp. CRBIP 24.137 isolated from urine of human.</title>
        <authorList>
            <person name="Cousin S."/>
            <person name="Loux V."/>
            <person name="Ma L."/>
            <person name="Creno S."/>
            <person name="Clermont D."/>
            <person name="Bizet C."/>
            <person name="Bouchier C."/>
        </authorList>
    </citation>
    <scope>NUCLEOTIDE SEQUENCE [LARGE SCALE GENOMIC DNA]</scope>
    <source>
        <strain evidence="1 2">66c</strain>
    </source>
</reference>
<proteinExistence type="predicted"/>
<evidence type="ECO:0000313" key="1">
    <source>
        <dbReference type="EMBL" id="CCK82982.1"/>
    </source>
</evidence>
<dbReference type="Proteomes" id="UP000009325">
    <property type="component" value="Unassembled WGS sequence"/>
</dbReference>
<accession>K0NDS5</accession>
<evidence type="ECO:0000313" key="2">
    <source>
        <dbReference type="Proteomes" id="UP000009325"/>
    </source>
</evidence>
<organism evidence="1 2">
    <name type="scientific">Lactobacillus equicursoris 66c</name>
    <dbReference type="NCBI Taxonomy" id="872326"/>
    <lineage>
        <taxon>Bacteria</taxon>
        <taxon>Bacillati</taxon>
        <taxon>Bacillota</taxon>
        <taxon>Bacilli</taxon>
        <taxon>Lactobacillales</taxon>
        <taxon>Lactobacillaceae</taxon>
        <taxon>Lactobacillus</taxon>
    </lineage>
</organism>
<name>K0NDS5_9LACO</name>
<sequence length="33" mass="3806">MLKEVWRVLAPYFKEVAGGFHITKDAGLFICHK</sequence>